<organism evidence="5 6">
    <name type="scientific">Lachnoclostridium phytofermentans</name>
    <dbReference type="NCBI Taxonomy" id="66219"/>
    <lineage>
        <taxon>Bacteria</taxon>
        <taxon>Bacillati</taxon>
        <taxon>Bacillota</taxon>
        <taxon>Clostridia</taxon>
        <taxon>Lachnospirales</taxon>
        <taxon>Lachnospiraceae</taxon>
    </lineage>
</organism>
<feature type="domain" description="Flagellin C-terminal" evidence="4">
    <location>
        <begin position="310"/>
        <end position="395"/>
    </location>
</feature>
<evidence type="ECO:0000313" key="6">
    <source>
        <dbReference type="Proteomes" id="UP000262969"/>
    </source>
</evidence>
<evidence type="ECO:0000313" key="5">
    <source>
        <dbReference type="EMBL" id="HCL02969.1"/>
    </source>
</evidence>
<dbReference type="PANTHER" id="PTHR42792">
    <property type="entry name" value="FLAGELLIN"/>
    <property type="match status" value="1"/>
</dbReference>
<dbReference type="Gene3D" id="1.20.1330.10">
    <property type="entry name" value="f41 fragment of flagellin, N-terminal domain"/>
    <property type="match status" value="2"/>
</dbReference>
<dbReference type="InterPro" id="IPR042187">
    <property type="entry name" value="Flagellin_C_sub2"/>
</dbReference>
<reference evidence="5 6" key="1">
    <citation type="journal article" date="2018" name="Nat. Biotechnol.">
        <title>A standardized bacterial taxonomy based on genome phylogeny substantially revises the tree of life.</title>
        <authorList>
            <person name="Parks D.H."/>
            <person name="Chuvochina M."/>
            <person name="Waite D.W."/>
            <person name="Rinke C."/>
            <person name="Skarshewski A."/>
            <person name="Chaumeil P.A."/>
            <person name="Hugenholtz P."/>
        </authorList>
    </citation>
    <scope>NUCLEOTIDE SEQUENCE [LARGE SCALE GENOMIC DNA]</scope>
    <source>
        <strain evidence="5">UBA11728</strain>
    </source>
</reference>
<dbReference type="Gene3D" id="6.10.10.10">
    <property type="entry name" value="Flagellar export chaperone, C-terminal domain"/>
    <property type="match status" value="1"/>
</dbReference>
<evidence type="ECO:0000256" key="3">
    <source>
        <dbReference type="ARBA" id="ARBA00023143"/>
    </source>
</evidence>
<evidence type="ECO:0000259" key="4">
    <source>
        <dbReference type="Pfam" id="PF00700"/>
    </source>
</evidence>
<dbReference type="EMBL" id="DPVV01000374">
    <property type="protein sequence ID" value="HCL02969.1"/>
    <property type="molecule type" value="Genomic_DNA"/>
</dbReference>
<keyword evidence="5" id="KW-0966">Cell projection</keyword>
<dbReference type="Pfam" id="PF00700">
    <property type="entry name" value="Flagellin_C"/>
    <property type="match status" value="1"/>
</dbReference>
<sequence>TAEDRLAIQKEINQLNNEITRISTDTEFNTKPLLNGNLDCQSYSNTSDVEMISLSDNVDAKDYNFIINQDARQAVMTGMQLGGLSDQIADDQAGIININGTEIKINAGDTMEQVFEKLREACDTMNIKVFAQIGTSGDPDFAGYESGPIDNGSLVFMTKEYGSNQTIEMHCDNDKLSGLFGISSGGAKAVGVDAKATLGNGFSSTATASCSGNIITVTDGDGFEIKFKATPGAAKTTFTDQTVNNDGASITDGAGSDNVCITVLQAGPMDLQIGANEGQTMEVRIPRVDTYTLGTNIVNVCTQDGASSAISILDKAITMVTDIRAKLGAYQNRLEHAIANLDVGAENITEALSRIEDTDMAKEMSIFTQKNVLVQAGTAMLAQANERPQNILSLLQG</sequence>
<name>A0A3D2X768_9FIRM</name>
<proteinExistence type="inferred from homology"/>
<feature type="non-terminal residue" evidence="5">
    <location>
        <position position="1"/>
    </location>
</feature>
<dbReference type="GO" id="GO:0009288">
    <property type="term" value="C:bacterial-type flagellum"/>
    <property type="evidence" value="ECO:0007669"/>
    <property type="project" value="UniProtKB-SubCell"/>
</dbReference>
<dbReference type="InterPro" id="IPR001492">
    <property type="entry name" value="Flagellin"/>
</dbReference>
<protein>
    <submittedName>
        <fullName evidence="5">Flagellar biosynthesis protein FlgL</fullName>
    </submittedName>
</protein>
<comment type="caution">
    <text evidence="5">The sequence shown here is derived from an EMBL/GenBank/DDBJ whole genome shotgun (WGS) entry which is preliminary data.</text>
</comment>
<evidence type="ECO:0000256" key="1">
    <source>
        <dbReference type="ARBA" id="ARBA00004365"/>
    </source>
</evidence>
<keyword evidence="5" id="KW-0282">Flagellum</keyword>
<dbReference type="GO" id="GO:0005198">
    <property type="term" value="F:structural molecule activity"/>
    <property type="evidence" value="ECO:0007669"/>
    <property type="project" value="InterPro"/>
</dbReference>
<accession>A0A3D2X768</accession>
<keyword evidence="3" id="KW-0975">Bacterial flagellum</keyword>
<dbReference type="PANTHER" id="PTHR42792:SF2">
    <property type="entry name" value="FLAGELLIN"/>
    <property type="match status" value="1"/>
</dbReference>
<dbReference type="Proteomes" id="UP000262969">
    <property type="component" value="Unassembled WGS sequence"/>
</dbReference>
<gene>
    <name evidence="5" type="ORF">DHW61_11270</name>
</gene>
<dbReference type="InterPro" id="IPR046358">
    <property type="entry name" value="Flagellin_C"/>
</dbReference>
<comment type="subcellular location">
    <subcellularLocation>
        <location evidence="1">Bacterial flagellum</location>
    </subcellularLocation>
</comment>
<dbReference type="Gene3D" id="3.30.70.2120">
    <property type="match status" value="1"/>
</dbReference>
<comment type="similarity">
    <text evidence="2">Belongs to the bacterial flagellin family.</text>
</comment>
<evidence type="ECO:0000256" key="2">
    <source>
        <dbReference type="ARBA" id="ARBA00005709"/>
    </source>
</evidence>
<keyword evidence="5" id="KW-0969">Cilium</keyword>
<dbReference type="SUPFAM" id="SSF64518">
    <property type="entry name" value="Phase 1 flagellin"/>
    <property type="match status" value="1"/>
</dbReference>
<dbReference type="AlphaFoldDB" id="A0A3D2X768"/>